<reference evidence="1 3" key="1">
    <citation type="submission" date="2017-05" db="EMBL/GenBank/DDBJ databases">
        <title>Draft genome sequence of MDR A. baumannii AB360.</title>
        <authorList>
            <person name="Wareham D.W."/>
            <person name="Bean D.C."/>
        </authorList>
    </citation>
    <scope>NUCLEOTIDE SEQUENCE [LARGE SCALE GENOMIC DNA]</scope>
    <source>
        <strain evidence="1 3">AB360</strain>
    </source>
</reference>
<gene>
    <name evidence="1" type="ORF">CBE85_19275</name>
    <name evidence="2" type="ORF">J6E47_07795</name>
</gene>
<dbReference type="RefSeq" id="WP_003113565.1">
    <property type="nucleotide sequence ID" value="NZ_AP014649.1"/>
</dbReference>
<dbReference type="AlphaFoldDB" id="A0A237Z1Y5"/>
<dbReference type="Proteomes" id="UP000664966">
    <property type="component" value="Chromosome"/>
</dbReference>
<organism evidence="1 3">
    <name type="scientific">Acinetobacter baumannii</name>
    <dbReference type="NCBI Taxonomy" id="470"/>
    <lineage>
        <taxon>Bacteria</taxon>
        <taxon>Pseudomonadati</taxon>
        <taxon>Pseudomonadota</taxon>
        <taxon>Gammaproteobacteria</taxon>
        <taxon>Moraxellales</taxon>
        <taxon>Moraxellaceae</taxon>
        <taxon>Acinetobacter</taxon>
        <taxon>Acinetobacter calcoaceticus/baumannii complex</taxon>
    </lineage>
</organism>
<dbReference type="Proteomes" id="UP000197394">
    <property type="component" value="Unassembled WGS sequence"/>
</dbReference>
<protein>
    <submittedName>
        <fullName evidence="1">Uncharacterized protein</fullName>
    </submittedName>
</protein>
<sequence length="167" mass="19194">MNIHFTRLATGFPEPLVLPEDTDESYRVFHASAYADFRNCYLNQDISSIEQSDPASAKHARKGLIQLNENAYHGLPLEGFYSSTACHESGFRIQNAHKTVDVNVLRIRKSAVRIYWCYMNHSKAIMVLRILTKREDSNLHQNPKIKEIGDALLPFFNNPKGFQERII</sequence>
<dbReference type="EMBL" id="CP072270">
    <property type="protein sequence ID" value="QTK44941.1"/>
    <property type="molecule type" value="Genomic_DNA"/>
</dbReference>
<reference evidence="2" key="2">
    <citation type="submission" date="2021-03" db="EMBL/GenBank/DDBJ databases">
        <title>Complete genome sequencing of Acinetobacter baumannii.</title>
        <authorList>
            <person name="Yadav B."/>
            <person name="Makwana N."/>
            <person name="Kharat A.S."/>
            <person name="Veeraraghavan B."/>
            <person name="Vijayakumar S."/>
            <person name="Priya M."/>
        </authorList>
    </citation>
    <scope>NUCLEOTIDE SEQUENCE</scope>
    <source>
        <strain evidence="2">KSK6</strain>
    </source>
</reference>
<name>A0A237Z1Y5_ACIBA</name>
<dbReference type="EMBL" id="NGKM01000033">
    <property type="protein sequence ID" value="OWK64900.1"/>
    <property type="molecule type" value="Genomic_DNA"/>
</dbReference>
<evidence type="ECO:0000313" key="3">
    <source>
        <dbReference type="Proteomes" id="UP000197394"/>
    </source>
</evidence>
<evidence type="ECO:0000313" key="2">
    <source>
        <dbReference type="EMBL" id="QTK44941.1"/>
    </source>
</evidence>
<evidence type="ECO:0000313" key="1">
    <source>
        <dbReference type="EMBL" id="OWK64900.1"/>
    </source>
</evidence>
<accession>A0A237Z1Y5</accession>
<proteinExistence type="predicted"/>